<dbReference type="GO" id="GO:0005615">
    <property type="term" value="C:extracellular space"/>
    <property type="evidence" value="ECO:0007669"/>
    <property type="project" value="TreeGrafter"/>
</dbReference>
<dbReference type="Gene3D" id="3.90.215.10">
    <property type="entry name" value="Gamma Fibrinogen, chain A, domain 1"/>
    <property type="match status" value="1"/>
</dbReference>
<feature type="coiled-coil region" evidence="2">
    <location>
        <begin position="181"/>
        <end position="211"/>
    </location>
</feature>
<dbReference type="OrthoDB" id="8866652at2759"/>
<proteinExistence type="predicted"/>
<feature type="chain" id="PRO_5034132244" evidence="4">
    <location>
        <begin position="16"/>
        <end position="465"/>
    </location>
</feature>
<dbReference type="GeneID" id="108935068"/>
<reference evidence="6" key="3">
    <citation type="submission" date="2025-09" db="UniProtKB">
        <authorList>
            <consortium name="Ensembl"/>
        </authorList>
    </citation>
    <scope>IDENTIFICATION</scope>
</reference>
<dbReference type="GO" id="GO:0055091">
    <property type="term" value="P:phospholipid homeostasis"/>
    <property type="evidence" value="ECO:0007669"/>
    <property type="project" value="TreeGrafter"/>
</dbReference>
<evidence type="ECO:0000256" key="1">
    <source>
        <dbReference type="ARBA" id="ARBA00023157"/>
    </source>
</evidence>
<dbReference type="InterPro" id="IPR020837">
    <property type="entry name" value="Fibrinogen_CS"/>
</dbReference>
<reference evidence="6" key="2">
    <citation type="submission" date="2025-08" db="UniProtKB">
        <authorList>
            <consortium name="Ensembl"/>
        </authorList>
    </citation>
    <scope>IDENTIFICATION</scope>
</reference>
<dbReference type="PANTHER" id="PTHR19143:SF222">
    <property type="entry name" value="ANGIOPOIETIN-RELATED PROTEIN 3"/>
    <property type="match status" value="1"/>
</dbReference>
<keyword evidence="1" id="KW-1015">Disulfide bond</keyword>
<organism evidence="6 7">
    <name type="scientific">Scleropages formosus</name>
    <name type="common">Asian bonytongue</name>
    <name type="synonym">Osteoglossum formosum</name>
    <dbReference type="NCBI Taxonomy" id="113540"/>
    <lineage>
        <taxon>Eukaryota</taxon>
        <taxon>Metazoa</taxon>
        <taxon>Chordata</taxon>
        <taxon>Craniata</taxon>
        <taxon>Vertebrata</taxon>
        <taxon>Euteleostomi</taxon>
        <taxon>Actinopterygii</taxon>
        <taxon>Neopterygii</taxon>
        <taxon>Teleostei</taxon>
        <taxon>Osteoglossocephala</taxon>
        <taxon>Osteoglossomorpha</taxon>
        <taxon>Osteoglossiformes</taxon>
        <taxon>Osteoglossidae</taxon>
        <taxon>Scleropages</taxon>
    </lineage>
</organism>
<protein>
    <submittedName>
        <fullName evidence="6">Angiopoietin-related protein 3-like</fullName>
    </submittedName>
</protein>
<evidence type="ECO:0000256" key="2">
    <source>
        <dbReference type="SAM" id="Coils"/>
    </source>
</evidence>
<sequence length="465" mass="53125">MMLTYFFAFFALTVAFPINDRLEEDLVLPQIPEEANSRFAMLEDVRLLANGLLQLGHSLKEFAHKTKGQINDIFQKLSFFNKSFYQLSAVASEIREEKETLRKTTDVLKANNEEVLSLSHKMSSRMSGLLQDRSQLQRKVVELEEKLSSLSHNQLPEEQMAELTALKDVIDAQEKSIIDLLKAMKEQHEQLNHQKIKLKILEEKLDEDNVQETSKRSVSFNTETLGVMEYLLNNSTSANFDTNDLAKDCQEVFRRGVRVSGVYPIKPNESLPFNVYCEMAAEGGSTVIQRRNDGSVDFDQTWEKYENGFGDFNRDFWLGLQKILAITRQGDYILRIELDDWKLGRRFADYQFTLGGPTSHYTLHLEHMAGDLPDAMNNNTNMGFSTKDQDHDNNGDGNCAQNYSGGWWFNACGNSNLNGKYTHGRQRGRSERRKGIYWKPSAKGSFSPRSTKMSLRPASSVRGPH</sequence>
<evidence type="ECO:0000313" key="7">
    <source>
        <dbReference type="Proteomes" id="UP000694397"/>
    </source>
</evidence>
<name>A0A8C9V3E3_SCLFO</name>
<dbReference type="GO" id="GO:0009395">
    <property type="term" value="P:phospholipid catabolic process"/>
    <property type="evidence" value="ECO:0007669"/>
    <property type="project" value="TreeGrafter"/>
</dbReference>
<evidence type="ECO:0000256" key="3">
    <source>
        <dbReference type="SAM" id="MobiDB-lite"/>
    </source>
</evidence>
<keyword evidence="4" id="KW-0732">Signal</keyword>
<evidence type="ECO:0000313" key="6">
    <source>
        <dbReference type="Ensembl" id="ENSSFOP00015020591.2"/>
    </source>
</evidence>
<feature type="domain" description="Fibrinogen C-terminal" evidence="5">
    <location>
        <begin position="240"/>
        <end position="459"/>
    </location>
</feature>
<dbReference type="InterPro" id="IPR002181">
    <property type="entry name" value="Fibrinogen_a/b/g_C_dom"/>
</dbReference>
<dbReference type="PANTHER" id="PTHR19143">
    <property type="entry name" value="FIBRINOGEN/TENASCIN/ANGIOPOEITIN"/>
    <property type="match status" value="1"/>
</dbReference>
<dbReference type="RefSeq" id="XP_018608858.2">
    <property type="nucleotide sequence ID" value="XM_018753342.2"/>
</dbReference>
<dbReference type="AlphaFoldDB" id="A0A8C9V3E3"/>
<dbReference type="SMART" id="SM00186">
    <property type="entry name" value="FBG"/>
    <property type="match status" value="1"/>
</dbReference>
<feature type="signal peptide" evidence="4">
    <location>
        <begin position="1"/>
        <end position="15"/>
    </location>
</feature>
<evidence type="ECO:0000259" key="5">
    <source>
        <dbReference type="PROSITE" id="PS51406"/>
    </source>
</evidence>
<dbReference type="GeneTree" id="ENSGT00940000156746"/>
<reference evidence="6 7" key="1">
    <citation type="submission" date="2019-04" db="EMBL/GenBank/DDBJ databases">
        <authorList>
            <consortium name="Wellcome Sanger Institute Data Sharing"/>
        </authorList>
    </citation>
    <scope>NUCLEOTIDE SEQUENCE [LARGE SCALE GENOMIC DNA]</scope>
</reference>
<dbReference type="SUPFAM" id="SSF56496">
    <property type="entry name" value="Fibrinogen C-terminal domain-like"/>
    <property type="match status" value="1"/>
</dbReference>
<feature type="region of interest" description="Disordered" evidence="3">
    <location>
        <begin position="422"/>
        <end position="465"/>
    </location>
</feature>
<dbReference type="InterPro" id="IPR036056">
    <property type="entry name" value="Fibrinogen-like_C"/>
</dbReference>
<feature type="coiled-coil region" evidence="2">
    <location>
        <begin position="91"/>
        <end position="153"/>
    </location>
</feature>
<dbReference type="Proteomes" id="UP000694397">
    <property type="component" value="Chromosome 3"/>
</dbReference>
<evidence type="ECO:0000256" key="4">
    <source>
        <dbReference type="SAM" id="SignalP"/>
    </source>
</evidence>
<keyword evidence="7" id="KW-1185">Reference proteome</keyword>
<dbReference type="PROSITE" id="PS00514">
    <property type="entry name" value="FIBRINOGEN_C_1"/>
    <property type="match status" value="1"/>
</dbReference>
<dbReference type="PROSITE" id="PS51406">
    <property type="entry name" value="FIBRINOGEN_C_2"/>
    <property type="match status" value="1"/>
</dbReference>
<dbReference type="KEGG" id="sfm:108935068"/>
<gene>
    <name evidence="6" type="primary">LOC108935068</name>
</gene>
<feature type="compositionally biased region" description="Basic residues" evidence="3">
    <location>
        <begin position="422"/>
        <end position="436"/>
    </location>
</feature>
<dbReference type="GO" id="GO:0042632">
    <property type="term" value="P:cholesterol homeostasis"/>
    <property type="evidence" value="ECO:0007669"/>
    <property type="project" value="TreeGrafter"/>
</dbReference>
<dbReference type="Ensembl" id="ENSSFOT00015020825.2">
    <property type="protein sequence ID" value="ENSSFOP00015020591.2"/>
    <property type="gene ID" value="ENSSFOG00015013250.2"/>
</dbReference>
<dbReference type="Pfam" id="PF00147">
    <property type="entry name" value="Fibrinogen_C"/>
    <property type="match status" value="1"/>
</dbReference>
<accession>A0A8C9V3E3</accession>
<dbReference type="InterPro" id="IPR014716">
    <property type="entry name" value="Fibrinogen_a/b/g_C_1"/>
</dbReference>
<dbReference type="CDD" id="cd00087">
    <property type="entry name" value="FReD"/>
    <property type="match status" value="1"/>
</dbReference>
<keyword evidence="2" id="KW-0175">Coiled coil</keyword>
<dbReference type="InterPro" id="IPR050373">
    <property type="entry name" value="Fibrinogen_C-term_domain"/>
</dbReference>
<dbReference type="GO" id="GO:0070328">
    <property type="term" value="P:triglyceride homeostasis"/>
    <property type="evidence" value="ECO:0007669"/>
    <property type="project" value="TreeGrafter"/>
</dbReference>